<protein>
    <submittedName>
        <fullName evidence="1">Uncharacterized protein</fullName>
    </submittedName>
</protein>
<gene>
    <name evidence="1" type="ORF">V6N12_038441</name>
</gene>
<reference evidence="1 2" key="1">
    <citation type="journal article" date="2024" name="G3 (Bethesda)">
        <title>Genome assembly of Hibiscus sabdariffa L. provides insights into metabolisms of medicinal natural products.</title>
        <authorList>
            <person name="Kim T."/>
        </authorList>
    </citation>
    <scope>NUCLEOTIDE SEQUENCE [LARGE SCALE GENOMIC DNA]</scope>
    <source>
        <strain evidence="1">TK-2024</strain>
        <tissue evidence="1">Old leaves</tissue>
    </source>
</reference>
<organism evidence="1 2">
    <name type="scientific">Hibiscus sabdariffa</name>
    <name type="common">roselle</name>
    <dbReference type="NCBI Taxonomy" id="183260"/>
    <lineage>
        <taxon>Eukaryota</taxon>
        <taxon>Viridiplantae</taxon>
        <taxon>Streptophyta</taxon>
        <taxon>Embryophyta</taxon>
        <taxon>Tracheophyta</taxon>
        <taxon>Spermatophyta</taxon>
        <taxon>Magnoliopsida</taxon>
        <taxon>eudicotyledons</taxon>
        <taxon>Gunneridae</taxon>
        <taxon>Pentapetalae</taxon>
        <taxon>rosids</taxon>
        <taxon>malvids</taxon>
        <taxon>Malvales</taxon>
        <taxon>Malvaceae</taxon>
        <taxon>Malvoideae</taxon>
        <taxon>Hibiscus</taxon>
    </lineage>
</organism>
<dbReference type="Proteomes" id="UP001472677">
    <property type="component" value="Unassembled WGS sequence"/>
</dbReference>
<name>A0ABR1ZEI2_9ROSI</name>
<evidence type="ECO:0000313" key="1">
    <source>
        <dbReference type="EMBL" id="KAK8478810.1"/>
    </source>
</evidence>
<accession>A0ABR1ZEI2</accession>
<proteinExistence type="predicted"/>
<keyword evidence="2" id="KW-1185">Reference proteome</keyword>
<sequence length="88" mass="10215">MPSLRRRNNKDACNFFQEYSKTMVNWSLHCNGSYWFRKSGGCEYGQPRRELAIIIAPVLSADRCTTWNSRERRACLCRYCGGAKGEKI</sequence>
<evidence type="ECO:0000313" key="2">
    <source>
        <dbReference type="Proteomes" id="UP001472677"/>
    </source>
</evidence>
<comment type="caution">
    <text evidence="1">The sequence shown here is derived from an EMBL/GenBank/DDBJ whole genome shotgun (WGS) entry which is preliminary data.</text>
</comment>
<dbReference type="EMBL" id="JBBPBM010002414">
    <property type="protein sequence ID" value="KAK8478810.1"/>
    <property type="molecule type" value="Genomic_DNA"/>
</dbReference>